<dbReference type="EMBL" id="BARS01025826">
    <property type="protein sequence ID" value="GAG08639.1"/>
    <property type="molecule type" value="Genomic_DNA"/>
</dbReference>
<feature type="non-terminal residue" evidence="1">
    <location>
        <position position="67"/>
    </location>
</feature>
<gene>
    <name evidence="1" type="ORF">S01H1_40766</name>
</gene>
<accession>X0US20</accession>
<name>X0US20_9ZZZZ</name>
<dbReference type="Gene3D" id="3.30.590.20">
    <property type="match status" value="1"/>
</dbReference>
<evidence type="ECO:0000313" key="1">
    <source>
        <dbReference type="EMBL" id="GAG08639.1"/>
    </source>
</evidence>
<organism evidence="1">
    <name type="scientific">marine sediment metagenome</name>
    <dbReference type="NCBI Taxonomy" id="412755"/>
    <lineage>
        <taxon>unclassified sequences</taxon>
        <taxon>metagenomes</taxon>
        <taxon>ecological metagenomes</taxon>
    </lineage>
</organism>
<sequence length="67" mass="7255">MVDRQTRDLVPDMPPDLIVACDAIAAGMVSPEFIRSQIEVGTPVGANIKETAGHLRDLRRLIAEVVS</sequence>
<dbReference type="GO" id="GO:0003824">
    <property type="term" value="F:catalytic activity"/>
    <property type="evidence" value="ECO:0007669"/>
    <property type="project" value="InterPro"/>
</dbReference>
<comment type="caution">
    <text evidence="1">The sequence shown here is derived from an EMBL/GenBank/DDBJ whole genome shotgun (WGS) entry which is preliminary data.</text>
</comment>
<reference evidence="1" key="1">
    <citation type="journal article" date="2014" name="Front. Microbiol.">
        <title>High frequency of phylogenetically diverse reductive dehalogenase-homologous genes in deep subseafloor sedimentary metagenomes.</title>
        <authorList>
            <person name="Kawai M."/>
            <person name="Futagami T."/>
            <person name="Toyoda A."/>
            <person name="Takaki Y."/>
            <person name="Nishi S."/>
            <person name="Hori S."/>
            <person name="Arai W."/>
            <person name="Tsubouchi T."/>
            <person name="Morono Y."/>
            <person name="Uchiyama I."/>
            <person name="Ito T."/>
            <person name="Fujiyama A."/>
            <person name="Inagaki F."/>
            <person name="Takami H."/>
        </authorList>
    </citation>
    <scope>NUCLEOTIDE SEQUENCE</scope>
    <source>
        <strain evidence="1">Expedition CK06-06</strain>
    </source>
</reference>
<dbReference type="AlphaFoldDB" id="X0US20"/>
<proteinExistence type="predicted"/>
<protein>
    <submittedName>
        <fullName evidence="1">Uncharacterized protein</fullName>
    </submittedName>
</protein>
<dbReference type="InterPro" id="IPR014746">
    <property type="entry name" value="Gln_synth/guanido_kin_cat_dom"/>
</dbReference>
<dbReference type="SUPFAM" id="SSF55931">
    <property type="entry name" value="Glutamine synthetase/guanido kinase"/>
    <property type="match status" value="1"/>
</dbReference>